<dbReference type="Gene3D" id="3.40.50.1970">
    <property type="match status" value="1"/>
</dbReference>
<evidence type="ECO:0000313" key="5">
    <source>
        <dbReference type="Proteomes" id="UP000252249"/>
    </source>
</evidence>
<feature type="domain" description="Alcohol dehydrogenase iron-type/glycerol dehydrogenase GldA" evidence="2">
    <location>
        <begin position="4"/>
        <end position="171"/>
    </location>
</feature>
<dbReference type="InterPro" id="IPR039697">
    <property type="entry name" value="Alcohol_dehydrogenase_Fe"/>
</dbReference>
<dbReference type="OrthoDB" id="9801156at2"/>
<name>A0A368P5K9_9FLAO</name>
<evidence type="ECO:0000259" key="3">
    <source>
        <dbReference type="Pfam" id="PF25137"/>
    </source>
</evidence>
<dbReference type="Gene3D" id="1.20.1090.10">
    <property type="entry name" value="Dehydroquinate synthase-like - alpha domain"/>
    <property type="match status" value="1"/>
</dbReference>
<reference evidence="4 5" key="1">
    <citation type="submission" date="2018-07" db="EMBL/GenBank/DDBJ databases">
        <title>Oceanihabitans testaceum sp. nov., isolated from marine sediment.</title>
        <authorList>
            <person name="Li C.-M."/>
        </authorList>
    </citation>
    <scope>NUCLEOTIDE SEQUENCE [LARGE SCALE GENOMIC DNA]</scope>
    <source>
        <strain evidence="4 5">S9-10</strain>
    </source>
</reference>
<protein>
    <submittedName>
        <fullName evidence="4">Iron-containing alcohol dehydrogenase</fullName>
    </submittedName>
</protein>
<evidence type="ECO:0000256" key="1">
    <source>
        <dbReference type="ARBA" id="ARBA00023002"/>
    </source>
</evidence>
<keyword evidence="5" id="KW-1185">Reference proteome</keyword>
<accession>A0A368P5K9</accession>
<dbReference type="EMBL" id="QPIG01000002">
    <property type="protein sequence ID" value="RCU57788.1"/>
    <property type="molecule type" value="Genomic_DNA"/>
</dbReference>
<dbReference type="Proteomes" id="UP000252249">
    <property type="component" value="Unassembled WGS sequence"/>
</dbReference>
<dbReference type="PANTHER" id="PTHR11496:SF104">
    <property type="entry name" value="3-DEOXY-ALPHA-D-MANNO-OCTULOSONATE 8-OXIDASE"/>
    <property type="match status" value="1"/>
</dbReference>
<proteinExistence type="predicted"/>
<dbReference type="GO" id="GO:0004022">
    <property type="term" value="F:alcohol dehydrogenase (NAD+) activity"/>
    <property type="evidence" value="ECO:0007669"/>
    <property type="project" value="TreeGrafter"/>
</dbReference>
<gene>
    <name evidence="4" type="ORF">DU428_05870</name>
</gene>
<dbReference type="GO" id="GO:0046872">
    <property type="term" value="F:metal ion binding"/>
    <property type="evidence" value="ECO:0007669"/>
    <property type="project" value="InterPro"/>
</dbReference>
<evidence type="ECO:0000259" key="2">
    <source>
        <dbReference type="Pfam" id="PF00465"/>
    </source>
</evidence>
<organism evidence="4 5">
    <name type="scientific">Oceanihabitans sediminis</name>
    <dbReference type="NCBI Taxonomy" id="1812012"/>
    <lineage>
        <taxon>Bacteria</taxon>
        <taxon>Pseudomonadati</taxon>
        <taxon>Bacteroidota</taxon>
        <taxon>Flavobacteriia</taxon>
        <taxon>Flavobacteriales</taxon>
        <taxon>Flavobacteriaceae</taxon>
        <taxon>Oceanihabitans</taxon>
    </lineage>
</organism>
<feature type="domain" description="Fe-containing alcohol dehydrogenase-like C-terminal" evidence="3">
    <location>
        <begin position="184"/>
        <end position="289"/>
    </location>
</feature>
<dbReference type="AlphaFoldDB" id="A0A368P5K9"/>
<evidence type="ECO:0000313" key="4">
    <source>
        <dbReference type="EMBL" id="RCU57788.1"/>
    </source>
</evidence>
<comment type="caution">
    <text evidence="4">The sequence shown here is derived from an EMBL/GenBank/DDBJ whole genome shotgun (WGS) entry which is preliminary data.</text>
</comment>
<dbReference type="Pfam" id="PF25137">
    <property type="entry name" value="ADH_Fe_C"/>
    <property type="match status" value="1"/>
</dbReference>
<sequence>MVSRVVFGRGSFNQLNEILSPKRLNTKAPFIFLVDDVFKGNAWLTSRIPLSYEDKLLYISAAEEPKTSQVDALVEEIILTHKERPSGIIGIGGGTLLDLAKAVSIMLTNKGESKDYQGWDLVKNPAIYHVGIPTISGTGAEVSRTTILTGPQRKLGINSDHTPFDQVILDPELTQGVPKDQWFYTGMDCYVHCIESLNGTYLNAFSQSYGEKALALCKEIFLEGSLDVQESADKLMMASWHGGMSIAYSQVGVAHAMSYGLSYLLGVKHGVGNCIVFEHLEEYYPEGVAMYKAMREKHNISIPQNICANLTDKEFDIMIDVSLSLEPLWENAIGKNWKNIITRQKLKELYQKM</sequence>
<keyword evidence="1" id="KW-0560">Oxidoreductase</keyword>
<dbReference type="InterPro" id="IPR056798">
    <property type="entry name" value="ADH_Fe_C"/>
</dbReference>
<dbReference type="Pfam" id="PF00465">
    <property type="entry name" value="Fe-ADH"/>
    <property type="match status" value="1"/>
</dbReference>
<dbReference type="SUPFAM" id="SSF56796">
    <property type="entry name" value="Dehydroquinate synthase-like"/>
    <property type="match status" value="1"/>
</dbReference>
<dbReference type="InterPro" id="IPR001670">
    <property type="entry name" value="ADH_Fe/GldA"/>
</dbReference>
<dbReference type="CDD" id="cd08184">
    <property type="entry name" value="Fe-ADH_KdnB-like"/>
    <property type="match status" value="1"/>
</dbReference>
<dbReference type="PANTHER" id="PTHR11496">
    <property type="entry name" value="ALCOHOL DEHYDROGENASE"/>
    <property type="match status" value="1"/>
</dbReference>